<dbReference type="OrthoDB" id="3238349at2"/>
<comment type="caution">
    <text evidence="2">The sequence shown here is derived from an EMBL/GenBank/DDBJ whole genome shotgun (WGS) entry which is preliminary data.</text>
</comment>
<feature type="region of interest" description="Disordered" evidence="1">
    <location>
        <begin position="155"/>
        <end position="175"/>
    </location>
</feature>
<protein>
    <submittedName>
        <fullName evidence="2">Uncharacterized protein</fullName>
    </submittedName>
</protein>
<accession>A0A366KAZ8</accession>
<evidence type="ECO:0000313" key="3">
    <source>
        <dbReference type="Proteomes" id="UP000252345"/>
    </source>
</evidence>
<evidence type="ECO:0000256" key="1">
    <source>
        <dbReference type="SAM" id="MobiDB-lite"/>
    </source>
</evidence>
<reference evidence="2 3" key="1">
    <citation type="submission" date="2017-10" db="EMBL/GenBank/DDBJ databases">
        <title>Bifidobacterium xylocopum sp. nov. and Bifidobacterium aemilianum sp. nov., from the carpenter bee (Xylocopa violacea) digestive tract.</title>
        <authorList>
            <person name="Alberoni D."/>
            <person name="Baffoni L."/>
            <person name="Di Gioia D."/>
            <person name="Gaggia F."/>
            <person name="Biavati B."/>
        </authorList>
    </citation>
    <scope>NUCLEOTIDE SEQUENCE [LARGE SCALE GENOMIC DNA]</scope>
    <source>
        <strain evidence="2 3">XV2</strain>
    </source>
</reference>
<dbReference type="RefSeq" id="WP_113853906.1">
    <property type="nucleotide sequence ID" value="NZ_PDCH01000016.1"/>
</dbReference>
<evidence type="ECO:0000313" key="2">
    <source>
        <dbReference type="EMBL" id="RBP98905.1"/>
    </source>
</evidence>
<proteinExistence type="predicted"/>
<dbReference type="Proteomes" id="UP000252345">
    <property type="component" value="Unassembled WGS sequence"/>
</dbReference>
<dbReference type="EMBL" id="PDCH01000016">
    <property type="protein sequence ID" value="RBP98905.1"/>
    <property type="molecule type" value="Genomic_DNA"/>
</dbReference>
<sequence>MTTIIDEQAARQANEALSFSTYQEGSETAAYTEEVQRITSLADQRKTQIPATFWPELDQLVSRYTTILASSINDWNRQTARIPSAMITGPANYPVTQMQKRAASRQTQWENHRQQLERIEAAISSCGHAISSTRNDALELLTDKLRKLEAKQEQMKQDNAAARASGQDAPYPSCTLTNNNANIRRIRKRIETIKQTQTLGTQTCSGCLDTGDNYTLTQDGETQYLYFVFTNKPTAETRNLLKHAGYHWSPRNNRWQRKLTGNAQATTRRLIHSHTK</sequence>
<dbReference type="AlphaFoldDB" id="A0A366KAZ8"/>
<keyword evidence="3" id="KW-1185">Reference proteome</keyword>
<name>A0A366KAZ8_9BIFI</name>
<gene>
    <name evidence="2" type="ORF">CRD59_06620</name>
</gene>
<organism evidence="2 3">
    <name type="scientific">Bifidobacterium xylocopae</name>
    <dbReference type="NCBI Taxonomy" id="2493119"/>
    <lineage>
        <taxon>Bacteria</taxon>
        <taxon>Bacillati</taxon>
        <taxon>Actinomycetota</taxon>
        <taxon>Actinomycetes</taxon>
        <taxon>Bifidobacteriales</taxon>
        <taxon>Bifidobacteriaceae</taxon>
        <taxon>Bifidobacterium</taxon>
    </lineage>
</organism>